<evidence type="ECO:0000313" key="2">
    <source>
        <dbReference type="EMBL" id="AUO15125.1"/>
    </source>
</evidence>
<dbReference type="Proteomes" id="UP000267352">
    <property type="component" value="Segment"/>
</dbReference>
<feature type="compositionally biased region" description="Acidic residues" evidence="1">
    <location>
        <begin position="156"/>
        <end position="168"/>
    </location>
</feature>
<feature type="compositionally biased region" description="Acidic residues" evidence="1">
    <location>
        <begin position="206"/>
        <end position="215"/>
    </location>
</feature>
<sequence>MYYMFKINPICMIKLTIVCKERKNMIISAIKTTTKILSFSFLSVSFADSGVFLKPQQYKNNTNSLLLSLTNPYRPYAPSPLYTSSPFTSDYQFSDSFQQQCHQYNYYPLHLCPRRPLHRLCGMMTMMMTKKTKRCQARSLEPSPIFSYMETVSFSDNDEDDNKGEEECFGSNFDMFGDSDNMPSTSTFPPPSTTTPLPTPRSIMDTDSDECDEEEQQHQHRLLPPLLLSLSGSLKLN</sequence>
<feature type="region of interest" description="Disordered" evidence="1">
    <location>
        <begin position="156"/>
        <end position="224"/>
    </location>
</feature>
<reference evidence="2" key="1">
    <citation type="submission" date="2017-12" db="EMBL/GenBank/DDBJ databases">
        <authorList>
            <person name="Katneni V.K."/>
            <person name="Shekhar M.S."/>
            <person name="Otta S.K."/>
            <person name="Karthic K."/>
            <person name="Jangam A.K."/>
            <person name="Gopikrishna G."/>
            <person name="Vijayan K.K."/>
        </authorList>
    </citation>
    <scope>NUCLEOTIDE SEQUENCE [LARGE SCALE GENOMIC DNA]</scope>
    <source>
        <strain evidence="2">IN_AP4RU</strain>
    </source>
</reference>
<proteinExistence type="predicted"/>
<evidence type="ECO:0000256" key="1">
    <source>
        <dbReference type="SAM" id="MobiDB-lite"/>
    </source>
</evidence>
<name>A0A2I6SC39_9VIRU</name>
<dbReference type="EMBL" id="MG702567">
    <property type="protein sequence ID" value="AUO15125.1"/>
    <property type="molecule type" value="Genomic_DNA"/>
</dbReference>
<protein>
    <submittedName>
        <fullName evidence="2">WSSV334</fullName>
    </submittedName>
</protein>
<organism evidence="2">
    <name type="scientific">White spot syndrome virus</name>
    <dbReference type="NCBI Taxonomy" id="342409"/>
    <lineage>
        <taxon>Viruses</taxon>
        <taxon>Viruses incertae sedis</taxon>
        <taxon>Naldaviricetes</taxon>
        <taxon>Nimaviridae</taxon>
        <taxon>Whispovirus</taxon>
    </lineage>
</organism>
<feature type="compositionally biased region" description="Pro residues" evidence="1">
    <location>
        <begin position="188"/>
        <end position="199"/>
    </location>
</feature>
<accession>A0A2I6SC39</accession>
<reference evidence="2" key="2">
    <citation type="journal article" date="2018" name="Genome Announc.">
        <title>First Report of a Complete Genome Sequence of White spot syndrome virus from India.</title>
        <authorList>
            <person name="Vinaya Kumar K."/>
            <person name="Shekhar M.S."/>
            <person name="Otta S.K."/>
            <person name="Karthic K."/>
            <person name="Ashok Kumar J."/>
            <person name="Gopikrishna G."/>
            <person name="Vijayan K.K."/>
        </authorList>
    </citation>
    <scope>NUCLEOTIDE SEQUENCE</scope>
    <source>
        <strain evidence="2">IN_AP4RU</strain>
    </source>
</reference>